<evidence type="ECO:0000313" key="2">
    <source>
        <dbReference type="Proteomes" id="UP000712600"/>
    </source>
</evidence>
<dbReference type="EMBL" id="QGKX02001347">
    <property type="protein sequence ID" value="KAF3524024.1"/>
    <property type="molecule type" value="Genomic_DNA"/>
</dbReference>
<accession>A0A8S9PS08</accession>
<protein>
    <submittedName>
        <fullName evidence="1">Uncharacterized protein</fullName>
    </submittedName>
</protein>
<evidence type="ECO:0000313" key="1">
    <source>
        <dbReference type="EMBL" id="KAF3524024.1"/>
    </source>
</evidence>
<gene>
    <name evidence="1" type="ORF">F2Q69_00046191</name>
</gene>
<dbReference type="Proteomes" id="UP000712600">
    <property type="component" value="Unassembled WGS sequence"/>
</dbReference>
<proteinExistence type="predicted"/>
<comment type="caution">
    <text evidence="1">The sequence shown here is derived from an EMBL/GenBank/DDBJ whole genome shotgun (WGS) entry which is preliminary data.</text>
</comment>
<name>A0A8S9PS08_BRACR</name>
<reference evidence="1" key="1">
    <citation type="submission" date="2019-12" db="EMBL/GenBank/DDBJ databases">
        <title>Genome sequencing and annotation of Brassica cretica.</title>
        <authorList>
            <person name="Studholme D.J."/>
            <person name="Sarris P."/>
        </authorList>
    </citation>
    <scope>NUCLEOTIDE SEQUENCE</scope>
    <source>
        <strain evidence="1">PFS-109/04</strain>
        <tissue evidence="1">Leaf</tissue>
    </source>
</reference>
<organism evidence="1 2">
    <name type="scientific">Brassica cretica</name>
    <name type="common">Mustard</name>
    <dbReference type="NCBI Taxonomy" id="69181"/>
    <lineage>
        <taxon>Eukaryota</taxon>
        <taxon>Viridiplantae</taxon>
        <taxon>Streptophyta</taxon>
        <taxon>Embryophyta</taxon>
        <taxon>Tracheophyta</taxon>
        <taxon>Spermatophyta</taxon>
        <taxon>Magnoliopsida</taxon>
        <taxon>eudicotyledons</taxon>
        <taxon>Gunneridae</taxon>
        <taxon>Pentapetalae</taxon>
        <taxon>rosids</taxon>
        <taxon>malvids</taxon>
        <taxon>Brassicales</taxon>
        <taxon>Brassicaceae</taxon>
        <taxon>Brassiceae</taxon>
        <taxon>Brassica</taxon>
    </lineage>
</organism>
<dbReference type="AlphaFoldDB" id="A0A8S9PS08"/>
<sequence length="77" mass="8736">MNLNKKLDKYFIHMSRCRQRSSGQYPKHTTFQRFQTYSNKLLELVVHKAAVSAENDSRGYGLDGACRWLGALIGAAS</sequence>